<organism evidence="3 4">
    <name type="scientific">Cetobacterium somerae ATCC BAA-474</name>
    <dbReference type="NCBI Taxonomy" id="1319815"/>
    <lineage>
        <taxon>Bacteria</taxon>
        <taxon>Fusobacteriati</taxon>
        <taxon>Fusobacteriota</taxon>
        <taxon>Fusobacteriia</taxon>
        <taxon>Fusobacteriales</taxon>
        <taxon>Fusobacteriaceae</taxon>
        <taxon>Cetobacterium</taxon>
    </lineage>
</organism>
<protein>
    <recommendedName>
        <fullName evidence="2">HTH cro/C1-type domain-containing protein</fullName>
    </recommendedName>
</protein>
<dbReference type="InterPro" id="IPR011051">
    <property type="entry name" value="RmlC_Cupin_sf"/>
</dbReference>
<proteinExistence type="predicted"/>
<evidence type="ECO:0000259" key="2">
    <source>
        <dbReference type="PROSITE" id="PS50943"/>
    </source>
</evidence>
<comment type="caution">
    <text evidence="3">The sequence shown here is derived from an EMBL/GenBank/DDBJ whole genome shotgun (WGS) entry which is preliminary data.</text>
</comment>
<dbReference type="CDD" id="cd00093">
    <property type="entry name" value="HTH_XRE"/>
    <property type="match status" value="1"/>
</dbReference>
<dbReference type="PANTHER" id="PTHR46797">
    <property type="entry name" value="HTH-TYPE TRANSCRIPTIONAL REGULATOR"/>
    <property type="match status" value="1"/>
</dbReference>
<keyword evidence="1" id="KW-0238">DNA-binding</keyword>
<dbReference type="GO" id="GO:0005829">
    <property type="term" value="C:cytosol"/>
    <property type="evidence" value="ECO:0007669"/>
    <property type="project" value="TreeGrafter"/>
</dbReference>
<dbReference type="Proteomes" id="UP000017081">
    <property type="component" value="Unassembled WGS sequence"/>
</dbReference>
<dbReference type="EMBL" id="AXZF01000049">
    <property type="protein sequence ID" value="ERT68754.1"/>
    <property type="molecule type" value="Genomic_DNA"/>
</dbReference>
<dbReference type="GO" id="GO:0003700">
    <property type="term" value="F:DNA-binding transcription factor activity"/>
    <property type="evidence" value="ECO:0007669"/>
    <property type="project" value="TreeGrafter"/>
</dbReference>
<dbReference type="InterPro" id="IPR013096">
    <property type="entry name" value="Cupin_2"/>
</dbReference>
<dbReference type="Pfam" id="PF01381">
    <property type="entry name" value="HTH_3"/>
    <property type="match status" value="1"/>
</dbReference>
<dbReference type="eggNOG" id="COG1917">
    <property type="taxonomic scope" value="Bacteria"/>
</dbReference>
<evidence type="ECO:0000256" key="1">
    <source>
        <dbReference type="ARBA" id="ARBA00023125"/>
    </source>
</evidence>
<dbReference type="STRING" id="1319815.HMPREF0202_01344"/>
<dbReference type="RefSeq" id="WP_023050882.1">
    <property type="nucleotide sequence ID" value="NZ_CP173063.2"/>
</dbReference>
<dbReference type="PROSITE" id="PS50943">
    <property type="entry name" value="HTH_CROC1"/>
    <property type="match status" value="1"/>
</dbReference>
<keyword evidence="4" id="KW-1185">Reference proteome</keyword>
<dbReference type="SUPFAM" id="SSF51182">
    <property type="entry name" value="RmlC-like cupins"/>
    <property type="match status" value="1"/>
</dbReference>
<dbReference type="InterPro" id="IPR010982">
    <property type="entry name" value="Lambda_DNA-bd_dom_sf"/>
</dbReference>
<dbReference type="HOGENOM" id="CLU_085376_1_2_0"/>
<dbReference type="Gene3D" id="2.60.120.10">
    <property type="entry name" value="Jelly Rolls"/>
    <property type="match status" value="1"/>
</dbReference>
<dbReference type="InterPro" id="IPR014710">
    <property type="entry name" value="RmlC-like_jellyroll"/>
</dbReference>
<name>U7VC94_9FUSO</name>
<dbReference type="Pfam" id="PF07883">
    <property type="entry name" value="Cupin_2"/>
    <property type="match status" value="1"/>
</dbReference>
<accession>U7VC94</accession>
<dbReference type="PANTHER" id="PTHR46797:SF2">
    <property type="entry name" value="TRANSCRIPTIONAL REGULATOR"/>
    <property type="match status" value="1"/>
</dbReference>
<feature type="domain" description="HTH cro/C1-type" evidence="2">
    <location>
        <begin position="7"/>
        <end position="61"/>
    </location>
</feature>
<dbReference type="CDD" id="cd02209">
    <property type="entry name" value="cupin_XRE_C"/>
    <property type="match status" value="1"/>
</dbReference>
<dbReference type="SUPFAM" id="SSF47413">
    <property type="entry name" value="lambda repressor-like DNA-binding domains"/>
    <property type="match status" value="1"/>
</dbReference>
<dbReference type="InterPro" id="IPR050807">
    <property type="entry name" value="TransReg_Diox_bact_type"/>
</dbReference>
<dbReference type="GO" id="GO:0003677">
    <property type="term" value="F:DNA binding"/>
    <property type="evidence" value="ECO:0007669"/>
    <property type="project" value="UniProtKB-KW"/>
</dbReference>
<dbReference type="Gene3D" id="1.10.260.40">
    <property type="entry name" value="lambda repressor-like DNA-binding domains"/>
    <property type="match status" value="1"/>
</dbReference>
<evidence type="ECO:0000313" key="3">
    <source>
        <dbReference type="EMBL" id="ERT68754.1"/>
    </source>
</evidence>
<reference evidence="3 4" key="1">
    <citation type="submission" date="2013-08" db="EMBL/GenBank/DDBJ databases">
        <authorList>
            <person name="Weinstock G."/>
            <person name="Sodergren E."/>
            <person name="Wylie T."/>
            <person name="Fulton L."/>
            <person name="Fulton R."/>
            <person name="Fronick C."/>
            <person name="O'Laughlin M."/>
            <person name="Godfrey J."/>
            <person name="Miner T."/>
            <person name="Herter B."/>
            <person name="Appelbaum E."/>
            <person name="Cordes M."/>
            <person name="Lek S."/>
            <person name="Wollam A."/>
            <person name="Pepin K.H."/>
            <person name="Palsikar V.B."/>
            <person name="Mitreva M."/>
            <person name="Wilson R.K."/>
        </authorList>
    </citation>
    <scope>NUCLEOTIDE SEQUENCE [LARGE SCALE GENOMIC DNA]</scope>
    <source>
        <strain evidence="3 4">ATCC BAA-474</strain>
    </source>
</reference>
<dbReference type="SMART" id="SM00530">
    <property type="entry name" value="HTH_XRE"/>
    <property type="match status" value="1"/>
</dbReference>
<dbReference type="AlphaFoldDB" id="U7VC94"/>
<evidence type="ECO:0000313" key="4">
    <source>
        <dbReference type="Proteomes" id="UP000017081"/>
    </source>
</evidence>
<sequence>MEISEKIKNLRKDKGLSIKELSEKTGLSVGFISNLERNINSPSIANLQLICKVLDISLIDLLKEDRESVITLKSEDRKLLFTSNKEGTKYYNLIPDNSEINGSYVVINPKCTSENVRWSHSHDEIGIVIKGELEINLSNRKIYKLKEGDSIYIKKNTPHKYRNPGNIPAITHWFSIKK</sequence>
<dbReference type="eggNOG" id="COG1396">
    <property type="taxonomic scope" value="Bacteria"/>
</dbReference>
<gene>
    <name evidence="3" type="ORF">HMPREF0202_01344</name>
</gene>
<dbReference type="InterPro" id="IPR001387">
    <property type="entry name" value="Cro/C1-type_HTH"/>
</dbReference>